<dbReference type="PANTHER" id="PTHR21089">
    <property type="entry name" value="SHIKIMATE DEHYDROGENASE"/>
    <property type="match status" value="1"/>
</dbReference>
<keyword evidence="6" id="KW-1185">Reference proteome</keyword>
<keyword evidence="2" id="KW-0560">Oxidoreductase</keyword>
<dbReference type="RefSeq" id="WP_338397173.1">
    <property type="nucleotide sequence ID" value="NZ_AP025292.1"/>
</dbReference>
<evidence type="ECO:0000313" key="5">
    <source>
        <dbReference type="EMBL" id="BDD00130.1"/>
    </source>
</evidence>
<organism evidence="5 6">
    <name type="scientific">Persicobacter psychrovividus</name>
    <dbReference type="NCBI Taxonomy" id="387638"/>
    <lineage>
        <taxon>Bacteria</taxon>
        <taxon>Pseudomonadati</taxon>
        <taxon>Bacteroidota</taxon>
        <taxon>Cytophagia</taxon>
        <taxon>Cytophagales</taxon>
        <taxon>Persicobacteraceae</taxon>
        <taxon>Persicobacter</taxon>
    </lineage>
</organism>
<dbReference type="Gene3D" id="3.40.50.10860">
    <property type="entry name" value="Leucine Dehydrogenase, chain A, domain 1"/>
    <property type="match status" value="1"/>
</dbReference>
<evidence type="ECO:0000256" key="3">
    <source>
        <dbReference type="ARBA" id="ARBA00023141"/>
    </source>
</evidence>
<sequence>MKLLGLIGETLDYSFSEKYFTEKFKKEDIEGFDYKLFEIPNIESFPELLETNPNFAGINVTIPYKNDIIPYLKSLDESAQKIGAVNVIKFTDQGLVGYNSDYYGFRNSVTKWIGENLSNITDALVLGTGGASKAVRVALTDMGINVKMVSRDPQKADYTYKALKENPELVATHTLIVNTTPLGTAPNELDKVDLPYEALTSKHYLYDVVYNPEITAFMQEGLRKGGKAKNGYEMLVLQAEKSWEIWLDGQTPVAPQSETT</sequence>
<reference evidence="5 6" key="1">
    <citation type="submission" date="2021-12" db="EMBL/GenBank/DDBJ databases">
        <title>Genome sequencing of bacteria with rrn-lacking chromosome and rrn-plasmid.</title>
        <authorList>
            <person name="Anda M."/>
            <person name="Iwasaki W."/>
        </authorList>
    </citation>
    <scope>NUCLEOTIDE SEQUENCE [LARGE SCALE GENOMIC DNA]</scope>
    <source>
        <strain evidence="5 6">NBRC 101262</strain>
    </source>
</reference>
<dbReference type="Gene3D" id="3.40.50.720">
    <property type="entry name" value="NAD(P)-binding Rossmann-like Domain"/>
    <property type="match status" value="1"/>
</dbReference>
<proteinExistence type="predicted"/>
<dbReference type="SUPFAM" id="SSF53223">
    <property type="entry name" value="Aminoacid dehydrogenase-like, N-terminal domain"/>
    <property type="match status" value="1"/>
</dbReference>
<evidence type="ECO:0000256" key="1">
    <source>
        <dbReference type="ARBA" id="ARBA00004871"/>
    </source>
</evidence>
<evidence type="ECO:0000259" key="4">
    <source>
        <dbReference type="Pfam" id="PF08501"/>
    </source>
</evidence>
<name>A0ABM7VGN5_9BACT</name>
<comment type="pathway">
    <text evidence="1">Metabolic intermediate biosynthesis; chorismate biosynthesis; chorismate from D-erythrose 4-phosphate and phosphoenolpyruvate: step 4/7.</text>
</comment>
<evidence type="ECO:0000313" key="6">
    <source>
        <dbReference type="Proteomes" id="UP001354989"/>
    </source>
</evidence>
<dbReference type="Proteomes" id="UP001354989">
    <property type="component" value="Chromosome"/>
</dbReference>
<dbReference type="Pfam" id="PF08501">
    <property type="entry name" value="Shikimate_dh_N"/>
    <property type="match status" value="1"/>
</dbReference>
<dbReference type="SUPFAM" id="SSF51735">
    <property type="entry name" value="NAD(P)-binding Rossmann-fold domains"/>
    <property type="match status" value="1"/>
</dbReference>
<keyword evidence="3" id="KW-0057">Aromatic amino acid biosynthesis</keyword>
<dbReference type="InterPro" id="IPR036291">
    <property type="entry name" value="NAD(P)-bd_dom_sf"/>
</dbReference>
<dbReference type="EMBL" id="AP025292">
    <property type="protein sequence ID" value="BDD00130.1"/>
    <property type="molecule type" value="Genomic_DNA"/>
</dbReference>
<dbReference type="PANTHER" id="PTHR21089:SF1">
    <property type="entry name" value="BIFUNCTIONAL 3-DEHYDROQUINATE DEHYDRATASE_SHIKIMATE DEHYDROGENASE, CHLOROPLASTIC"/>
    <property type="match status" value="1"/>
</dbReference>
<dbReference type="CDD" id="cd01065">
    <property type="entry name" value="NAD_bind_Shikimate_DH"/>
    <property type="match status" value="1"/>
</dbReference>
<accession>A0ABM7VGN5</accession>
<feature type="domain" description="Shikimate dehydrogenase substrate binding N-terminal" evidence="4">
    <location>
        <begin position="6"/>
        <end position="88"/>
    </location>
</feature>
<dbReference type="InterPro" id="IPR046346">
    <property type="entry name" value="Aminoacid_DH-like_N_sf"/>
</dbReference>
<dbReference type="InterPro" id="IPR022893">
    <property type="entry name" value="Shikimate_DH_fam"/>
</dbReference>
<keyword evidence="3" id="KW-0028">Amino-acid biosynthesis</keyword>
<evidence type="ECO:0000256" key="2">
    <source>
        <dbReference type="ARBA" id="ARBA00023002"/>
    </source>
</evidence>
<protein>
    <submittedName>
        <fullName evidence="5">Shikimate 5-dehydrogenase</fullName>
    </submittedName>
</protein>
<dbReference type="InterPro" id="IPR013708">
    <property type="entry name" value="Shikimate_DH-bd_N"/>
</dbReference>
<gene>
    <name evidence="5" type="primary">aroE</name>
    <name evidence="5" type="ORF">PEPS_24100</name>
</gene>